<protein>
    <recommendedName>
        <fullName evidence="2">Growth inhibitor PemK</fullName>
    </recommendedName>
</protein>
<accession>A0AAW9FF91</accession>
<gene>
    <name evidence="1" type="ORF">RMR22_12715</name>
</gene>
<dbReference type="RefSeq" id="WP_244910274.1">
    <property type="nucleotide sequence ID" value="NZ_CP192781.1"/>
</dbReference>
<evidence type="ECO:0000313" key="1">
    <source>
        <dbReference type="EMBL" id="MDX8303113.1"/>
    </source>
</evidence>
<dbReference type="EMBL" id="JAVRAF010000003">
    <property type="protein sequence ID" value="MDX8303113.1"/>
    <property type="molecule type" value="Genomic_DNA"/>
</dbReference>
<organism evidence="1">
    <name type="scientific">Agrobacterium rosae</name>
    <dbReference type="NCBI Taxonomy" id="1972867"/>
    <lineage>
        <taxon>Bacteria</taxon>
        <taxon>Pseudomonadati</taxon>
        <taxon>Pseudomonadota</taxon>
        <taxon>Alphaproteobacteria</taxon>
        <taxon>Hyphomicrobiales</taxon>
        <taxon>Rhizobiaceae</taxon>
        <taxon>Rhizobium/Agrobacterium group</taxon>
        <taxon>Agrobacterium</taxon>
    </lineage>
</organism>
<sequence>MIYPVLFQGLVVRYNYLWHKDYIEGLIDSGKDRPCALVLYSSKKGQAAVVPITHSPPELGEEDMSIMIPPHICKAIGLDEDVNWVRVNELNTFDWPGNHLRPRPDNPLRFDYGIMPKEFFEQVRDRLVDLMTQRRVVQTKR</sequence>
<proteinExistence type="predicted"/>
<dbReference type="AlphaFoldDB" id="A0AAW9FF91"/>
<comment type="caution">
    <text evidence="1">The sequence shown here is derived from an EMBL/GenBank/DDBJ whole genome shotgun (WGS) entry which is preliminary data.</text>
</comment>
<name>A0AAW9FF91_9HYPH</name>
<reference evidence="1" key="1">
    <citation type="journal article" date="2023" name="Phytobiomes J">
        <title>Deciphering the key players within the bacterial microbiota associated with aerial crown gall tumors on rhododendron: Insights into the gallobiome.</title>
        <authorList>
            <person name="Kuzmanovic N."/>
            <person name="Nesme J."/>
            <person name="Wolf J."/>
            <person name="Neumann-Schaal M."/>
            <person name="Petersen J."/>
            <person name="Fernandez-Gnecco G."/>
            <person name="Sproeer C."/>
            <person name="Bunk B."/>
            <person name="Overmann J."/>
            <person name="Sorensen S.J."/>
            <person name="Idczak E."/>
            <person name="Smalla K."/>
        </authorList>
    </citation>
    <scope>NUCLEOTIDE SEQUENCE</scope>
    <source>
        <strain evidence="1">Rho-11.1</strain>
    </source>
</reference>
<evidence type="ECO:0008006" key="2">
    <source>
        <dbReference type="Google" id="ProtNLM"/>
    </source>
</evidence>